<dbReference type="Proteomes" id="UP000095281">
    <property type="component" value="Unplaced"/>
</dbReference>
<organism evidence="2 3">
    <name type="scientific">Meloidogyne hapla</name>
    <name type="common">Root-knot nematode worm</name>
    <dbReference type="NCBI Taxonomy" id="6305"/>
    <lineage>
        <taxon>Eukaryota</taxon>
        <taxon>Metazoa</taxon>
        <taxon>Ecdysozoa</taxon>
        <taxon>Nematoda</taxon>
        <taxon>Chromadorea</taxon>
        <taxon>Rhabditida</taxon>
        <taxon>Tylenchina</taxon>
        <taxon>Tylenchomorpha</taxon>
        <taxon>Tylenchoidea</taxon>
        <taxon>Meloidogynidae</taxon>
        <taxon>Meloidogyninae</taxon>
        <taxon>Meloidogyne</taxon>
    </lineage>
</organism>
<proteinExistence type="predicted"/>
<evidence type="ECO:0000256" key="1">
    <source>
        <dbReference type="SAM" id="SignalP"/>
    </source>
</evidence>
<protein>
    <submittedName>
        <fullName evidence="3">Secreted protein</fullName>
    </submittedName>
</protein>
<accession>A0A1I8BNP6</accession>
<keyword evidence="2" id="KW-1185">Reference proteome</keyword>
<dbReference type="AlphaFoldDB" id="A0A1I8BNP6"/>
<feature type="chain" id="PRO_5009315999" evidence="1">
    <location>
        <begin position="19"/>
        <end position="127"/>
    </location>
</feature>
<dbReference type="WBParaSite" id="MhA1_Contig338.frz3.gene8">
    <property type="protein sequence ID" value="MhA1_Contig338.frz3.gene8"/>
    <property type="gene ID" value="MhA1_Contig338.frz3.gene8"/>
</dbReference>
<feature type="signal peptide" evidence="1">
    <location>
        <begin position="1"/>
        <end position="18"/>
    </location>
</feature>
<reference evidence="3" key="1">
    <citation type="submission" date="2016-11" db="UniProtKB">
        <authorList>
            <consortium name="WormBaseParasite"/>
        </authorList>
    </citation>
    <scope>IDENTIFICATION</scope>
</reference>
<keyword evidence="1" id="KW-0732">Signal</keyword>
<evidence type="ECO:0000313" key="3">
    <source>
        <dbReference type="WBParaSite" id="MhA1_Contig338.frz3.gene8"/>
    </source>
</evidence>
<name>A0A1I8BNP6_MELHA</name>
<evidence type="ECO:0000313" key="2">
    <source>
        <dbReference type="Proteomes" id="UP000095281"/>
    </source>
</evidence>
<sequence>MNAFILVISSFTVMRTCLSPPFMRRTHCFTKLKLCAIMTVKHLEKGKLKGQIHKIHFELKEVKSQEKSHNRLSERMGTAFLKRMRLLVKWCVFRVRHARARKHNECQPAFHIAAKSQQQTSKRRRKN</sequence>